<dbReference type="InterPro" id="IPR008972">
    <property type="entry name" value="Cupredoxin"/>
</dbReference>
<dbReference type="InterPro" id="IPR003245">
    <property type="entry name" value="Phytocyanin_dom"/>
</dbReference>
<feature type="compositionally biased region" description="Acidic residues" evidence="1">
    <location>
        <begin position="39"/>
        <end position="48"/>
    </location>
</feature>
<dbReference type="GO" id="GO:0005886">
    <property type="term" value="C:plasma membrane"/>
    <property type="evidence" value="ECO:0007669"/>
    <property type="project" value="TreeGrafter"/>
</dbReference>
<dbReference type="GO" id="GO:0009055">
    <property type="term" value="F:electron transfer activity"/>
    <property type="evidence" value="ECO:0007669"/>
    <property type="project" value="InterPro"/>
</dbReference>
<dbReference type="PANTHER" id="PTHR33021:SF179">
    <property type="entry name" value="OS09G0541100 PROTEIN"/>
    <property type="match status" value="1"/>
</dbReference>
<feature type="domain" description="Phytocyanin" evidence="2">
    <location>
        <begin position="1"/>
        <end position="126"/>
    </location>
</feature>
<dbReference type="OMA" id="VARTTWW"/>
<dbReference type="Gramene" id="ONK64589">
    <property type="protein sequence ID" value="ONK64589"/>
    <property type="gene ID" value="A4U43_C07F27670"/>
</dbReference>
<organism evidence="3 4">
    <name type="scientific">Asparagus officinalis</name>
    <name type="common">Garden asparagus</name>
    <dbReference type="NCBI Taxonomy" id="4686"/>
    <lineage>
        <taxon>Eukaryota</taxon>
        <taxon>Viridiplantae</taxon>
        <taxon>Streptophyta</taxon>
        <taxon>Embryophyta</taxon>
        <taxon>Tracheophyta</taxon>
        <taxon>Spermatophyta</taxon>
        <taxon>Magnoliopsida</taxon>
        <taxon>Liliopsida</taxon>
        <taxon>Asparagales</taxon>
        <taxon>Asparagaceae</taxon>
        <taxon>Asparagoideae</taxon>
        <taxon>Asparagus</taxon>
    </lineage>
</organism>
<accession>A0A5P1EII2</accession>
<dbReference type="SUPFAM" id="SSF49503">
    <property type="entry name" value="Cupredoxins"/>
    <property type="match status" value="1"/>
</dbReference>
<sequence length="170" mass="18699">MINGSILNRSSCGESQFHKGWRDESARTGNKEELAGKDDIDDEEEEEEEGRKVSEDAVFIYVKGQHNVYQVTEETYRSCNSSSGVKAIHDSGNDRVTLTEATQYWFICDTKGHCKGGMRFGIIVENSTVAKMPSAPSPDDFMPPAPAGNGAGRGRSWWVLGVLFGLFLVA</sequence>
<feature type="compositionally biased region" description="Basic and acidic residues" evidence="1">
    <location>
        <begin position="16"/>
        <end position="38"/>
    </location>
</feature>
<dbReference type="AlphaFoldDB" id="A0A5P1EII2"/>
<name>A0A5P1EII2_ASPOF</name>
<feature type="compositionally biased region" description="Polar residues" evidence="1">
    <location>
        <begin position="1"/>
        <end position="14"/>
    </location>
</feature>
<dbReference type="Gene3D" id="2.60.40.420">
    <property type="entry name" value="Cupredoxins - blue copper proteins"/>
    <property type="match status" value="1"/>
</dbReference>
<dbReference type="PROSITE" id="PS51485">
    <property type="entry name" value="PHYTOCYANIN"/>
    <property type="match status" value="1"/>
</dbReference>
<dbReference type="CDD" id="cd04216">
    <property type="entry name" value="Phytocyanin"/>
    <property type="match status" value="1"/>
</dbReference>
<protein>
    <recommendedName>
        <fullName evidence="2">Phytocyanin domain-containing protein</fullName>
    </recommendedName>
</protein>
<evidence type="ECO:0000313" key="4">
    <source>
        <dbReference type="Proteomes" id="UP000243459"/>
    </source>
</evidence>
<feature type="region of interest" description="Disordered" evidence="1">
    <location>
        <begin position="1"/>
        <end position="53"/>
    </location>
</feature>
<dbReference type="InterPro" id="IPR039391">
    <property type="entry name" value="Phytocyanin-like"/>
</dbReference>
<dbReference type="EMBL" id="CM007387">
    <property type="protein sequence ID" value="ONK64589.1"/>
    <property type="molecule type" value="Genomic_DNA"/>
</dbReference>
<keyword evidence="4" id="KW-1185">Reference proteome</keyword>
<evidence type="ECO:0000259" key="2">
    <source>
        <dbReference type="PROSITE" id="PS51485"/>
    </source>
</evidence>
<proteinExistence type="predicted"/>
<reference evidence="4" key="1">
    <citation type="journal article" date="2017" name="Nat. Commun.">
        <title>The asparagus genome sheds light on the origin and evolution of a young Y chromosome.</title>
        <authorList>
            <person name="Harkess A."/>
            <person name="Zhou J."/>
            <person name="Xu C."/>
            <person name="Bowers J.E."/>
            <person name="Van der Hulst R."/>
            <person name="Ayyampalayam S."/>
            <person name="Mercati F."/>
            <person name="Riccardi P."/>
            <person name="McKain M.R."/>
            <person name="Kakrana A."/>
            <person name="Tang H."/>
            <person name="Ray J."/>
            <person name="Groenendijk J."/>
            <person name="Arikit S."/>
            <person name="Mathioni S.M."/>
            <person name="Nakano M."/>
            <person name="Shan H."/>
            <person name="Telgmann-Rauber A."/>
            <person name="Kanno A."/>
            <person name="Yue Z."/>
            <person name="Chen H."/>
            <person name="Li W."/>
            <person name="Chen Y."/>
            <person name="Xu X."/>
            <person name="Zhang Y."/>
            <person name="Luo S."/>
            <person name="Chen H."/>
            <person name="Gao J."/>
            <person name="Mao Z."/>
            <person name="Pires J.C."/>
            <person name="Luo M."/>
            <person name="Kudrna D."/>
            <person name="Wing R.A."/>
            <person name="Meyers B.C."/>
            <person name="Yi K."/>
            <person name="Kong H."/>
            <person name="Lavrijsen P."/>
            <person name="Sunseri F."/>
            <person name="Falavigna A."/>
            <person name="Ye Y."/>
            <person name="Leebens-Mack J.H."/>
            <person name="Chen G."/>
        </authorList>
    </citation>
    <scope>NUCLEOTIDE SEQUENCE [LARGE SCALE GENOMIC DNA]</scope>
    <source>
        <strain evidence="4">cv. DH0086</strain>
    </source>
</reference>
<dbReference type="Proteomes" id="UP000243459">
    <property type="component" value="Chromosome 7"/>
</dbReference>
<gene>
    <name evidence="3" type="ORF">A4U43_C07F27670</name>
</gene>
<dbReference type="Pfam" id="PF02298">
    <property type="entry name" value="Cu_bind_like"/>
    <property type="match status" value="1"/>
</dbReference>
<evidence type="ECO:0000313" key="3">
    <source>
        <dbReference type="EMBL" id="ONK64589.1"/>
    </source>
</evidence>
<dbReference type="PANTHER" id="PTHR33021">
    <property type="entry name" value="BLUE COPPER PROTEIN"/>
    <property type="match status" value="1"/>
</dbReference>
<evidence type="ECO:0000256" key="1">
    <source>
        <dbReference type="SAM" id="MobiDB-lite"/>
    </source>
</evidence>